<dbReference type="EMBL" id="PKTG01000097">
    <property type="protein sequence ID" value="PLX17011.1"/>
    <property type="molecule type" value="Genomic_DNA"/>
</dbReference>
<gene>
    <name evidence="1" type="ORF">C0601_08520</name>
</gene>
<dbReference type="AlphaFoldDB" id="A0A2N5ZEC3"/>
<sequence length="296" mass="33623">MFKITVPCSLRIGPGIDTFALAVDRFIEIILIDVDREEKNGSVTIDRDSTPFVDRENLKLITNKIFRHMSRVFSFPRYDIKVKFLSEKAYLSCLNQNEAILIGIVSILNLVYNLNLTEERILSIANETGFRLECATASFMGNLAIVDRERNNFLTIDWPSEWKISLVKPSEPKWIKKLPKISREIADDMVSKASFFTIAVLNSNSELLAASLQDQFLYNIHRGRIPYLDKLLLTGKNCNVHGLSLLRKEAGIIIIADQIPRKRCSSRIYQLLSTANTEYIEEEFGVEGAGIAICKD</sequence>
<dbReference type="InterPro" id="IPR014721">
    <property type="entry name" value="Ribsml_uS5_D2-typ_fold_subgr"/>
</dbReference>
<name>A0A2N5ZEC3_MUIH1</name>
<dbReference type="Proteomes" id="UP000234857">
    <property type="component" value="Unassembled WGS sequence"/>
</dbReference>
<proteinExistence type="predicted"/>
<comment type="caution">
    <text evidence="1">The sequence shown here is derived from an EMBL/GenBank/DDBJ whole genome shotgun (WGS) entry which is preliminary data.</text>
</comment>
<reference evidence="1 2" key="1">
    <citation type="submission" date="2017-11" db="EMBL/GenBank/DDBJ databases">
        <title>Genome-resolved metagenomics identifies genetic mobility, metabolic interactions, and unexpected diversity in perchlorate-reducing communities.</title>
        <authorList>
            <person name="Barnum T.P."/>
            <person name="Figueroa I.A."/>
            <person name="Carlstrom C.I."/>
            <person name="Lucas L.N."/>
            <person name="Engelbrektson A.L."/>
            <person name="Coates J.D."/>
        </authorList>
    </citation>
    <scope>NUCLEOTIDE SEQUENCE [LARGE SCALE GENOMIC DNA]</scope>
    <source>
        <strain evidence="1">BM706</strain>
    </source>
</reference>
<evidence type="ECO:0008006" key="3">
    <source>
        <dbReference type="Google" id="ProtNLM"/>
    </source>
</evidence>
<organism evidence="1 2">
    <name type="scientific">Muiribacterium halophilum</name>
    <dbReference type="NCBI Taxonomy" id="2053465"/>
    <lineage>
        <taxon>Bacteria</taxon>
        <taxon>Candidatus Muiribacteriota</taxon>
        <taxon>Candidatus Muiribacteriia</taxon>
        <taxon>Candidatus Muiribacteriales</taxon>
        <taxon>Candidatus Muiribacteriaceae</taxon>
        <taxon>Candidatus Muiribacterium</taxon>
    </lineage>
</organism>
<evidence type="ECO:0000313" key="1">
    <source>
        <dbReference type="EMBL" id="PLX17011.1"/>
    </source>
</evidence>
<protein>
    <recommendedName>
        <fullName evidence="3">GHMP kinase N-terminal domain-containing protein</fullName>
    </recommendedName>
</protein>
<evidence type="ECO:0000313" key="2">
    <source>
        <dbReference type="Proteomes" id="UP000234857"/>
    </source>
</evidence>
<accession>A0A2N5ZEC3</accession>
<dbReference type="Gene3D" id="3.30.230.10">
    <property type="match status" value="1"/>
</dbReference>